<dbReference type="AlphaFoldDB" id="A0A1F5YBU1"/>
<dbReference type="Pfam" id="PF00175">
    <property type="entry name" value="NAD_binding_1"/>
    <property type="match status" value="1"/>
</dbReference>
<keyword evidence="1" id="KW-0285">Flavoprotein</keyword>
<gene>
    <name evidence="4" type="ORF">A2Z06_01215</name>
</gene>
<dbReference type="SUPFAM" id="SSF63380">
    <property type="entry name" value="Riboflavin synthase domain-like"/>
    <property type="match status" value="1"/>
</dbReference>
<evidence type="ECO:0000256" key="2">
    <source>
        <dbReference type="PIRSR" id="PIRSR006816-2"/>
    </source>
</evidence>
<comment type="cofactor">
    <cofactor evidence="2">
        <name>[2Fe-2S] cluster</name>
        <dbReference type="ChEBI" id="CHEBI:190135"/>
    </cofactor>
    <text evidence="2">Binds 1 [2Fe-2S] cluster per subunit.</text>
</comment>
<dbReference type="Gene3D" id="2.40.30.10">
    <property type="entry name" value="Translation factors"/>
    <property type="match status" value="1"/>
</dbReference>
<comment type="caution">
    <text evidence="4">The sequence shown here is derived from an EMBL/GenBank/DDBJ whole genome shotgun (WGS) entry which is preliminary data.</text>
</comment>
<feature type="binding site" evidence="2">
    <location>
        <position position="228"/>
    </location>
    <ligand>
        <name>[2Fe-2S] cluster</name>
        <dbReference type="ChEBI" id="CHEBI:190135"/>
    </ligand>
</feature>
<organism evidence="4 5">
    <name type="scientific">Candidatus Glassbacteria bacterium RBG_16_58_8</name>
    <dbReference type="NCBI Taxonomy" id="1817866"/>
    <lineage>
        <taxon>Bacteria</taxon>
        <taxon>Candidatus Glassiibacteriota</taxon>
    </lineage>
</organism>
<feature type="binding site" evidence="2">
    <location>
        <position position="209"/>
    </location>
    <ligand>
        <name>[2Fe-2S] cluster</name>
        <dbReference type="ChEBI" id="CHEBI:190135"/>
    </ligand>
</feature>
<protein>
    <recommendedName>
        <fullName evidence="3">FAD-binding FR-type domain-containing protein</fullName>
    </recommendedName>
</protein>
<sequence>MVVQAPVVARYGKAGQFVLVMVDGESERIPLTLADWDKEKGEITLIYQVVGKSTADLENLRPGDELMAVSGPLGKPSEIDKQDGKVVMVAGGVGLAAVYPILRAHHEIGNDVHLVYGARNKALFFWLDKIREFLPVEKIHLSTDDGTMGTKGFVTDVLKQKFLGRGEVSLYVVIGPAVMMRESSKLTLVDEIPTIVSLNPLMLDGSSMCGGCKVSRKSGKMGTDDFACNNGPDRFANEVNLDELISRLAIYRREESEVLVYHIKGELRELLTPEAVTA</sequence>
<dbReference type="PROSITE" id="PS51384">
    <property type="entry name" value="FAD_FR"/>
    <property type="match status" value="1"/>
</dbReference>
<accession>A0A1F5YBU1</accession>
<dbReference type="InterPro" id="IPR017938">
    <property type="entry name" value="Riboflavin_synthase-like_b-brl"/>
</dbReference>
<dbReference type="CDD" id="cd06219">
    <property type="entry name" value="DHOD_e_trans_like1"/>
    <property type="match status" value="1"/>
</dbReference>
<proteinExistence type="predicted"/>
<dbReference type="Proteomes" id="UP000179034">
    <property type="component" value="Unassembled WGS sequence"/>
</dbReference>
<keyword evidence="2" id="KW-0001">2Fe-2S</keyword>
<dbReference type="GO" id="GO:0050660">
    <property type="term" value="F:flavin adenine dinucleotide binding"/>
    <property type="evidence" value="ECO:0007669"/>
    <property type="project" value="InterPro"/>
</dbReference>
<dbReference type="GO" id="GO:0046872">
    <property type="term" value="F:metal ion binding"/>
    <property type="evidence" value="ECO:0007669"/>
    <property type="project" value="UniProtKB-KW"/>
</dbReference>
<dbReference type="InterPro" id="IPR001433">
    <property type="entry name" value="OxRdtase_FAD/NAD-bd"/>
</dbReference>
<feature type="domain" description="FAD-binding FR-type" evidence="3">
    <location>
        <begin position="1"/>
        <end position="79"/>
    </location>
</feature>
<reference evidence="4 5" key="1">
    <citation type="journal article" date="2016" name="Nat. Commun.">
        <title>Thousands of microbial genomes shed light on interconnected biogeochemical processes in an aquifer system.</title>
        <authorList>
            <person name="Anantharaman K."/>
            <person name="Brown C.T."/>
            <person name="Hug L.A."/>
            <person name="Sharon I."/>
            <person name="Castelle C.J."/>
            <person name="Probst A.J."/>
            <person name="Thomas B.C."/>
            <person name="Singh A."/>
            <person name="Wilkins M.J."/>
            <person name="Karaoz U."/>
            <person name="Brodie E.L."/>
            <person name="Williams K.H."/>
            <person name="Hubbard S.S."/>
            <person name="Banfield J.F."/>
        </authorList>
    </citation>
    <scope>NUCLEOTIDE SEQUENCE [LARGE SCALE GENOMIC DNA]</scope>
</reference>
<dbReference type="GO" id="GO:0006221">
    <property type="term" value="P:pyrimidine nucleotide biosynthetic process"/>
    <property type="evidence" value="ECO:0007669"/>
    <property type="project" value="InterPro"/>
</dbReference>
<dbReference type="PIRSF" id="PIRSF006816">
    <property type="entry name" value="Cyc3_hyd_g"/>
    <property type="match status" value="1"/>
</dbReference>
<evidence type="ECO:0000259" key="3">
    <source>
        <dbReference type="PROSITE" id="PS51384"/>
    </source>
</evidence>
<dbReference type="Gene3D" id="3.40.50.80">
    <property type="entry name" value="Nucleotide-binding domain of ferredoxin-NADP reductase (FNR) module"/>
    <property type="match status" value="1"/>
</dbReference>
<comment type="cofactor">
    <cofactor evidence="1">
        <name>FAD</name>
        <dbReference type="ChEBI" id="CHEBI:57692"/>
    </cofactor>
    <text evidence="1">Binds 1 FAD per subunit.</text>
</comment>
<evidence type="ECO:0000313" key="4">
    <source>
        <dbReference type="EMBL" id="OGF97654.1"/>
    </source>
</evidence>
<dbReference type="SUPFAM" id="SSF52343">
    <property type="entry name" value="Ferredoxin reductase-like, C-terminal NADP-linked domain"/>
    <property type="match status" value="1"/>
</dbReference>
<dbReference type="GO" id="GO:0051537">
    <property type="term" value="F:2 iron, 2 sulfur cluster binding"/>
    <property type="evidence" value="ECO:0007669"/>
    <property type="project" value="UniProtKB-KW"/>
</dbReference>
<dbReference type="PANTHER" id="PTHR43513">
    <property type="entry name" value="DIHYDROOROTATE DEHYDROGENASE B (NAD(+)), ELECTRON TRANSFER SUBUNIT"/>
    <property type="match status" value="1"/>
</dbReference>
<keyword evidence="1" id="KW-0274">FAD</keyword>
<dbReference type="NCBIfam" id="NF004862">
    <property type="entry name" value="PRK06222.1"/>
    <property type="match status" value="1"/>
</dbReference>
<dbReference type="InterPro" id="IPR039261">
    <property type="entry name" value="FNR_nucleotide-bd"/>
</dbReference>
<dbReference type="InterPro" id="IPR012165">
    <property type="entry name" value="Cyt_c3_hydrogenase_gsu"/>
</dbReference>
<feature type="binding site" evidence="1">
    <location>
        <begin position="46"/>
        <end position="48"/>
    </location>
    <ligand>
        <name>FAD</name>
        <dbReference type="ChEBI" id="CHEBI:57692"/>
    </ligand>
</feature>
<name>A0A1F5YBU1_9BACT</name>
<keyword evidence="2" id="KW-0408">Iron</keyword>
<dbReference type="InterPro" id="IPR017927">
    <property type="entry name" value="FAD-bd_FR_type"/>
</dbReference>
<feature type="binding site" evidence="2">
    <location>
        <position position="212"/>
    </location>
    <ligand>
        <name>[2Fe-2S] cluster</name>
        <dbReference type="ChEBI" id="CHEBI:190135"/>
    </ligand>
</feature>
<evidence type="ECO:0000313" key="5">
    <source>
        <dbReference type="Proteomes" id="UP000179034"/>
    </source>
</evidence>
<dbReference type="InterPro" id="IPR050353">
    <property type="entry name" value="PyrK_electron_transfer"/>
</dbReference>
<dbReference type="GO" id="GO:0016491">
    <property type="term" value="F:oxidoreductase activity"/>
    <property type="evidence" value="ECO:0007669"/>
    <property type="project" value="InterPro"/>
</dbReference>
<dbReference type="EMBL" id="MFIW01000071">
    <property type="protein sequence ID" value="OGF97654.1"/>
    <property type="molecule type" value="Genomic_DNA"/>
</dbReference>
<keyword evidence="2" id="KW-0411">Iron-sulfur</keyword>
<evidence type="ECO:0000256" key="1">
    <source>
        <dbReference type="PIRSR" id="PIRSR006816-1"/>
    </source>
</evidence>
<keyword evidence="2" id="KW-0479">Metal-binding</keyword>
<dbReference type="PANTHER" id="PTHR43513:SF3">
    <property type="entry name" value="DIHYDROOROTATE DEHYDROGENASE B (NAD(+)), ELECTRON TRANSFER SUBUNIT-RELATED"/>
    <property type="match status" value="1"/>
</dbReference>